<dbReference type="Proteomes" id="UP000262969">
    <property type="component" value="Unassembled WGS sequence"/>
</dbReference>
<dbReference type="InterPro" id="IPR013783">
    <property type="entry name" value="Ig-like_fold"/>
</dbReference>
<gene>
    <name evidence="5" type="ORF">DHW61_18695</name>
</gene>
<feature type="coiled-coil region" evidence="3">
    <location>
        <begin position="2"/>
        <end position="29"/>
    </location>
</feature>
<name>A0A3D2XBR4_9FIRM</name>
<dbReference type="Pfam" id="PF01915">
    <property type="entry name" value="Glyco_hydro_3_C"/>
    <property type="match status" value="1"/>
</dbReference>
<dbReference type="Pfam" id="PF14310">
    <property type="entry name" value="Fn3-like"/>
    <property type="match status" value="1"/>
</dbReference>
<dbReference type="InterPro" id="IPR036962">
    <property type="entry name" value="Glyco_hydro_3_N_sf"/>
</dbReference>
<dbReference type="GO" id="GO:0005975">
    <property type="term" value="P:carbohydrate metabolic process"/>
    <property type="evidence" value="ECO:0007669"/>
    <property type="project" value="InterPro"/>
</dbReference>
<comment type="similarity">
    <text evidence="1">Belongs to the glycosyl hydrolase 3 family.</text>
</comment>
<dbReference type="Gene3D" id="2.60.40.10">
    <property type="entry name" value="Immunoglobulins"/>
    <property type="match status" value="1"/>
</dbReference>
<dbReference type="InterPro" id="IPR036881">
    <property type="entry name" value="Glyco_hydro_3_C_sf"/>
</dbReference>
<dbReference type="FunFam" id="2.60.40.10:FF:000495">
    <property type="entry name" value="Periplasmic beta-glucosidase"/>
    <property type="match status" value="1"/>
</dbReference>
<protein>
    <submittedName>
        <fullName evidence="5">Glycosyl hydrolase</fullName>
    </submittedName>
</protein>
<evidence type="ECO:0000256" key="1">
    <source>
        <dbReference type="ARBA" id="ARBA00005336"/>
    </source>
</evidence>
<keyword evidence="2 5" id="KW-0378">Hydrolase</keyword>
<evidence type="ECO:0000313" key="6">
    <source>
        <dbReference type="Proteomes" id="UP000262969"/>
    </source>
</evidence>
<feature type="domain" description="Fibronectin type III-like" evidence="4">
    <location>
        <begin position="590"/>
        <end position="660"/>
    </location>
</feature>
<dbReference type="Gene3D" id="3.40.50.1700">
    <property type="entry name" value="Glycoside hydrolase family 3 C-terminal domain"/>
    <property type="match status" value="2"/>
</dbReference>
<reference evidence="5 6" key="1">
    <citation type="journal article" date="2018" name="Nat. Biotechnol.">
        <title>A standardized bacterial taxonomy based on genome phylogeny substantially revises the tree of life.</title>
        <authorList>
            <person name="Parks D.H."/>
            <person name="Chuvochina M."/>
            <person name="Waite D.W."/>
            <person name="Rinke C."/>
            <person name="Skarshewski A."/>
            <person name="Chaumeil P.A."/>
            <person name="Hugenholtz P."/>
        </authorList>
    </citation>
    <scope>NUCLEOTIDE SEQUENCE [LARGE SCALE GENOMIC DNA]</scope>
    <source>
        <strain evidence="5">UBA11728</strain>
    </source>
</reference>
<dbReference type="InterPro" id="IPR002772">
    <property type="entry name" value="Glyco_hydro_3_C"/>
</dbReference>
<dbReference type="AlphaFoldDB" id="A0A3D2XBR4"/>
<dbReference type="Gene3D" id="2.60.120.380">
    <property type="match status" value="1"/>
</dbReference>
<dbReference type="GO" id="GO:0008422">
    <property type="term" value="F:beta-glucosidase activity"/>
    <property type="evidence" value="ECO:0007669"/>
    <property type="project" value="UniProtKB-ARBA"/>
</dbReference>
<dbReference type="PANTHER" id="PTHR42715:SF10">
    <property type="entry name" value="BETA-GLUCOSIDASE"/>
    <property type="match status" value="1"/>
</dbReference>
<dbReference type="Pfam" id="PF00933">
    <property type="entry name" value="Glyco_hydro_3"/>
    <property type="match status" value="1"/>
</dbReference>
<proteinExistence type="inferred from homology"/>
<dbReference type="EMBL" id="DPVV01000613">
    <property type="protein sequence ID" value="HCL04406.1"/>
    <property type="molecule type" value="Genomic_DNA"/>
</dbReference>
<dbReference type="PANTHER" id="PTHR42715">
    <property type="entry name" value="BETA-GLUCOSIDASE"/>
    <property type="match status" value="1"/>
</dbReference>
<dbReference type="PRINTS" id="PR00133">
    <property type="entry name" value="GLHYDRLASE3"/>
</dbReference>
<keyword evidence="3" id="KW-0175">Coiled coil</keyword>
<dbReference type="SUPFAM" id="SSF52279">
    <property type="entry name" value="Beta-D-glucan exohydrolase, C-terminal domain"/>
    <property type="match status" value="1"/>
</dbReference>
<dbReference type="InterPro" id="IPR001764">
    <property type="entry name" value="Glyco_hydro_3_N"/>
</dbReference>
<dbReference type="SMART" id="SM01217">
    <property type="entry name" value="Fn3_like"/>
    <property type="match status" value="1"/>
</dbReference>
<dbReference type="SUPFAM" id="SSF51445">
    <property type="entry name" value="(Trans)glycosidases"/>
    <property type="match status" value="1"/>
</dbReference>
<evidence type="ECO:0000259" key="4">
    <source>
        <dbReference type="SMART" id="SM01217"/>
    </source>
</evidence>
<dbReference type="InterPro" id="IPR050288">
    <property type="entry name" value="Cellulose_deg_GH3"/>
</dbReference>
<evidence type="ECO:0000256" key="2">
    <source>
        <dbReference type="ARBA" id="ARBA00022801"/>
    </source>
</evidence>
<evidence type="ECO:0000313" key="5">
    <source>
        <dbReference type="EMBL" id="HCL04406.1"/>
    </source>
</evidence>
<dbReference type="Gene3D" id="3.20.20.300">
    <property type="entry name" value="Glycoside hydrolase, family 3, N-terminal domain"/>
    <property type="match status" value="2"/>
</dbReference>
<evidence type="ECO:0000256" key="3">
    <source>
        <dbReference type="SAM" id="Coils"/>
    </source>
</evidence>
<sequence>MERTNKQTMKRYEEEAKKLLKEMTLEEKAGLLSGSNFWETKGVERLGVEKAMVTDGPHGLRKQAGSSDHLGINKSVPATCFPTAATTACSFDTELLERMGEALGEECLQENVSVLLGPGVNIKRSPLCGRNFEYFSEDPYLTGEMASALINGIQSKGVGTSMKHFAANNQEARRMVISSVIDERALREIYLAGFETAVKKSSPWTLMCSYNQINGEFSSQNKKLLTGILREEWGFEGAVMTDWGAVVDRVKGVEAGLDLEMPYSGPDNDQAIVTAVQNGNLDEAVLDTAVLRMICLLLAAKDGKKPDFRYDAKEHHKLAKEVAAASCVLLKNNDMLPLEKNKKLAVLGEFAKNPRYQGAGSSRINPLQLENLCDVLKERNIDFTYAPGYSLENDNAEEEKIKEAISVAKEADAVIVCIGLPDSYESEGFDRDHMHLPESHIALLKEAAAVNSNTIVLLFCGSAVEMPWLSDAKALLLLYLGGEAGASAAADILFGDVNPCGRLAESFPCKLEDNPSFANFPGGDLTVEYRESIYVGYRYYDKAEVDVLFPFGYGLSYTTFAYDKLTLTKEGEYVKASLCVKNTGSVAGAEIVQVYVSQKNSSVFKPVRELKGFAKVHLNPGEEKAVEILLDKRAFAYYATEKSDWVVEKGEYTVAAAASSRDIRLTADITLEGCESGSVVQPMSYCSLKAPLSIEAKDFEILYGRELPAATRVSGEPFTINSTLGEIAKTQVGSALIMQMKQQMASMTGGVENSDDGMERMFERMMGEMPIRSLSMFSQGTMGSAQIQGILDSINQESC</sequence>
<comment type="caution">
    <text evidence="5">The sequence shown here is derived from an EMBL/GenBank/DDBJ whole genome shotgun (WGS) entry which is preliminary data.</text>
</comment>
<dbReference type="InterPro" id="IPR017853">
    <property type="entry name" value="GH"/>
</dbReference>
<organism evidence="5 6">
    <name type="scientific">Lachnoclostridium phytofermentans</name>
    <dbReference type="NCBI Taxonomy" id="66219"/>
    <lineage>
        <taxon>Bacteria</taxon>
        <taxon>Bacillati</taxon>
        <taxon>Bacillota</taxon>
        <taxon>Clostridia</taxon>
        <taxon>Lachnospirales</taxon>
        <taxon>Lachnospiraceae</taxon>
    </lineage>
</organism>
<accession>A0A3D2XBR4</accession>
<dbReference type="InterPro" id="IPR026891">
    <property type="entry name" value="Fn3-like"/>
</dbReference>